<feature type="signal peptide" evidence="1">
    <location>
        <begin position="1"/>
        <end position="16"/>
    </location>
</feature>
<comment type="caution">
    <text evidence="3">The sequence shown here is derived from an EMBL/GenBank/DDBJ whole genome shotgun (WGS) entry which is preliminary data.</text>
</comment>
<dbReference type="Proteomes" id="UP001140453">
    <property type="component" value="Unassembled WGS sequence"/>
</dbReference>
<feature type="chain" id="PRO_5040726512" description="Alpha-L-rhamnosidase six-hairpin glycosidase domain-containing protein" evidence="1">
    <location>
        <begin position="17"/>
        <end position="669"/>
    </location>
</feature>
<dbReference type="EMBL" id="JAPEVB010000001">
    <property type="protein sequence ID" value="KAJ4396746.1"/>
    <property type="molecule type" value="Genomic_DNA"/>
</dbReference>
<evidence type="ECO:0000259" key="2">
    <source>
        <dbReference type="Pfam" id="PF17389"/>
    </source>
</evidence>
<dbReference type="Gene3D" id="2.60.420.10">
    <property type="entry name" value="Maltose phosphorylase, domain 3"/>
    <property type="match status" value="1"/>
</dbReference>
<evidence type="ECO:0000313" key="3">
    <source>
        <dbReference type="EMBL" id="KAJ4396746.1"/>
    </source>
</evidence>
<dbReference type="InterPro" id="IPR012341">
    <property type="entry name" value="6hp_glycosidase-like_sf"/>
</dbReference>
<evidence type="ECO:0000256" key="1">
    <source>
        <dbReference type="SAM" id="SignalP"/>
    </source>
</evidence>
<dbReference type="GO" id="GO:0003824">
    <property type="term" value="F:catalytic activity"/>
    <property type="evidence" value="ECO:0007669"/>
    <property type="project" value="UniProtKB-ARBA"/>
</dbReference>
<keyword evidence="1" id="KW-0732">Signal</keyword>
<dbReference type="InterPro" id="IPR008928">
    <property type="entry name" value="6-hairpin_glycosidase_sf"/>
</dbReference>
<evidence type="ECO:0000313" key="4">
    <source>
        <dbReference type="Proteomes" id="UP001140453"/>
    </source>
</evidence>
<name>A0A9W8Z0R8_9PEZI</name>
<dbReference type="GO" id="GO:0005975">
    <property type="term" value="P:carbohydrate metabolic process"/>
    <property type="evidence" value="ECO:0007669"/>
    <property type="project" value="InterPro"/>
</dbReference>
<dbReference type="PANTHER" id="PTHR34987">
    <property type="entry name" value="C, PUTATIVE (AFU_ORTHOLOGUE AFUA_3G02880)-RELATED"/>
    <property type="match status" value="1"/>
</dbReference>
<dbReference type="OrthoDB" id="10036721at2759"/>
<feature type="domain" description="Alpha-L-rhamnosidase six-hairpin glycosidase" evidence="2">
    <location>
        <begin position="247"/>
        <end position="463"/>
    </location>
</feature>
<reference evidence="3" key="1">
    <citation type="submission" date="2022-10" db="EMBL/GenBank/DDBJ databases">
        <title>Tapping the CABI collections for fungal endophytes: first genome assemblies for Collariella, Neodidymelliopsis, Ascochyta clinopodiicola, Didymella pomorum, Didymosphaeria variabile, Neocosmospora piperis and Neocucurbitaria cava.</title>
        <authorList>
            <person name="Hill R."/>
        </authorList>
    </citation>
    <scope>NUCLEOTIDE SEQUENCE</scope>
    <source>
        <strain evidence="3">IMI 355082</strain>
    </source>
</reference>
<accession>A0A9W8Z0R8</accession>
<gene>
    <name evidence="3" type="ORF">N0V93_000968</name>
</gene>
<dbReference type="InterPro" id="IPR035396">
    <property type="entry name" value="Bac_rhamnosid6H"/>
</dbReference>
<keyword evidence="4" id="KW-1185">Reference proteome</keyword>
<dbReference type="Gene3D" id="1.50.10.10">
    <property type="match status" value="1"/>
</dbReference>
<proteinExistence type="predicted"/>
<dbReference type="AlphaFoldDB" id="A0A9W8Z0R8"/>
<dbReference type="SUPFAM" id="SSF48208">
    <property type="entry name" value="Six-hairpin glycosidases"/>
    <property type="match status" value="1"/>
</dbReference>
<protein>
    <recommendedName>
        <fullName evidence="2">Alpha-L-rhamnosidase six-hairpin glycosidase domain-containing protein</fullName>
    </recommendedName>
</protein>
<sequence>MRSLLFIALLPPTCLAGVTPYSEYILAPSSRTILPPSVYRTNGTVTNPQSLLSSSENTTGPAIFNGNSSITFDYKQNIGGIVSITVGSVSSSNAVLGVTFTESNLWINGAASDATADAGLDSPLWFSVGDGPGTYTVGREFDRGAFRYLSVVSNSSGTVEVQRVEVQFTAAPEQDLQAYTGYFHSNDELLNRIWYAGAYTCQLCSIDPTQGDSLIWLNIINSTEVIELPVTIPWYNNYTITGGKTALVDGAKRDRLVWPGDIVVTAPSMFVSTGDMVSIRNSLDSLLALQNSSGALPYAGSPFQQTFKAYSFTYHLHNLLDVGLYYDYTEDLGYLQSVWNNFTLGLAFSLGHVDDTGLMNVSTSSDWLRVGMGGHNIEANAILYYTLNRGIELASILNDSGSAATWSLAADKIKTAANALLWDNSSSLYFDNETTTLHPQDGNSWAVLSNLTTSAQQNTAITTALRARWGPYGAPAPEVGSTPATVSPFIGYFEAAAHYLANNATAAHELLRTQWGFMLDDPQMTNSTFIEGFAADGGLAYAPYTNDARVSHAHGWSTGPTSLLMFRTAGLNIASAGGRTWTVAPKLGGLTSVEAGYVAPAGGFSIKVQADAGSELVNSLTFSTPTGTKGSVSLPGVVGSLRDVAGNEVTLVNGEATEVSGGNWTLLLS</sequence>
<dbReference type="PANTHER" id="PTHR34987:SF6">
    <property type="entry name" value="ALPHA-L-RHAMNOSIDASE SIX-HAIRPIN GLYCOSIDASE DOMAIN-CONTAINING PROTEIN"/>
    <property type="match status" value="1"/>
</dbReference>
<organism evidence="3 4">
    <name type="scientific">Gnomoniopsis smithogilvyi</name>
    <dbReference type="NCBI Taxonomy" id="1191159"/>
    <lineage>
        <taxon>Eukaryota</taxon>
        <taxon>Fungi</taxon>
        <taxon>Dikarya</taxon>
        <taxon>Ascomycota</taxon>
        <taxon>Pezizomycotina</taxon>
        <taxon>Sordariomycetes</taxon>
        <taxon>Sordariomycetidae</taxon>
        <taxon>Diaporthales</taxon>
        <taxon>Gnomoniaceae</taxon>
        <taxon>Gnomoniopsis</taxon>
    </lineage>
</organism>
<dbReference type="Pfam" id="PF17389">
    <property type="entry name" value="Bac_rhamnosid6H"/>
    <property type="match status" value="1"/>
</dbReference>